<dbReference type="InterPro" id="IPR036237">
    <property type="entry name" value="Xyl_isomerase-like_sf"/>
</dbReference>
<dbReference type="EMBL" id="FNUA01000002">
    <property type="protein sequence ID" value="SEF10251.1"/>
    <property type="molecule type" value="Genomic_DNA"/>
</dbReference>
<evidence type="ECO:0000313" key="5">
    <source>
        <dbReference type="Proteomes" id="UP000240476"/>
    </source>
</evidence>
<dbReference type="GO" id="GO:0004519">
    <property type="term" value="F:endonuclease activity"/>
    <property type="evidence" value="ECO:0007669"/>
    <property type="project" value="UniProtKB-KW"/>
</dbReference>
<keyword evidence="5" id="KW-1185">Reference proteome</keyword>
<dbReference type="SUPFAM" id="SSF51658">
    <property type="entry name" value="Xylose isomerase-like"/>
    <property type="match status" value="1"/>
</dbReference>
<keyword evidence="2" id="KW-0540">Nuclease</keyword>
<dbReference type="EMBL" id="PYWX01000012">
    <property type="protein sequence ID" value="PTC30910.1"/>
    <property type="molecule type" value="Genomic_DNA"/>
</dbReference>
<protein>
    <submittedName>
        <fullName evidence="2">AP endonuclease</fullName>
    </submittedName>
    <submittedName>
        <fullName evidence="3">Sugar phosphate isomerase/epimerase</fullName>
    </submittedName>
</protein>
<reference evidence="1 6" key="3">
    <citation type="submission" date="2019-09" db="EMBL/GenBank/DDBJ databases">
        <title>Draft genome sequences of 48 bacterial type strains from the CCUG.</title>
        <authorList>
            <person name="Tunovic T."/>
            <person name="Pineiro-Iglesias B."/>
            <person name="Unosson C."/>
            <person name="Inganas E."/>
            <person name="Ohlen M."/>
            <person name="Cardew S."/>
            <person name="Jensie-Markopoulos S."/>
            <person name="Salva-Serra F."/>
            <person name="Jaen-Luchoro D."/>
            <person name="Karlsson R."/>
            <person name="Svensson-Stadler L."/>
            <person name="Chun J."/>
            <person name="Moore E."/>
        </authorList>
    </citation>
    <scope>NUCLEOTIDE SEQUENCE [LARGE SCALE GENOMIC DNA]</scope>
    <source>
        <strain evidence="1 6">CCUG 51524</strain>
    </source>
</reference>
<sequence>MSDIGGWTATQVGYCSNVHPTRDLAGLRASIAEHFRGVRNLRGLDVQDSGLWICAHAARQLQQPAARQEFLGLLQDSGLRLTSLNGFPYGEFHQGAVKAEVYLPSWADPQRLAYSLDLAYLLAQALPPDCRQGVISTVPLGYAATWSTVLQARADEHLSQLTAALAQLHQDSGKKIVFCLEMEPDCVLENTEQAIAFFQRRQAMDPNHAYLALCFDVCHQAVMFEDCYQSLDRLRQAGVTVGKVQLSNAMICRLPPPHDPRREHVLDTLGRFAEATYLHQVKALDPQGRRVAWADLPAALAQCSEFRELRVHFHIPLFSERLLLPELSGSQEALAQTFDYLSDHVEFHPVLEVETYSWGVLPAQLRPTTTLAQLEGIVAELHWVEDQLRQRGLLHAYSREAYADAF</sequence>
<dbReference type="AlphaFoldDB" id="A0A1H5PB12"/>
<reference evidence="2 5" key="2">
    <citation type="submission" date="2018-03" db="EMBL/GenBank/DDBJ databases">
        <title>Draft genome sequence of the type strain of Pseudomonas palleroniana LMG 23076, isolated from rice in Cameroon.</title>
        <authorList>
            <person name="Tambong J.T."/>
        </authorList>
    </citation>
    <scope>NUCLEOTIDE SEQUENCE [LARGE SCALE GENOMIC DNA]</scope>
    <source>
        <strain evidence="2 5">LMG 23076</strain>
    </source>
</reference>
<dbReference type="GO" id="GO:0016853">
    <property type="term" value="F:isomerase activity"/>
    <property type="evidence" value="ECO:0007669"/>
    <property type="project" value="UniProtKB-KW"/>
</dbReference>
<keyword evidence="2" id="KW-0378">Hydrolase</keyword>
<organism evidence="3 4">
    <name type="scientific">Pseudomonas palleroniana</name>
    <dbReference type="NCBI Taxonomy" id="191390"/>
    <lineage>
        <taxon>Bacteria</taxon>
        <taxon>Pseudomonadati</taxon>
        <taxon>Pseudomonadota</taxon>
        <taxon>Gammaproteobacteria</taxon>
        <taxon>Pseudomonadales</taxon>
        <taxon>Pseudomonadaceae</taxon>
        <taxon>Pseudomonas</taxon>
    </lineage>
</organism>
<reference evidence="3 4" key="1">
    <citation type="submission" date="2016-10" db="EMBL/GenBank/DDBJ databases">
        <authorList>
            <person name="de Groot N.N."/>
        </authorList>
    </citation>
    <scope>NUCLEOTIDE SEQUENCE [LARGE SCALE GENOMIC DNA]</scope>
    <source>
        <strain evidence="3 4">BS3265</strain>
    </source>
</reference>
<keyword evidence="2" id="KW-0255">Endonuclease</keyword>
<dbReference type="Gene3D" id="3.20.20.150">
    <property type="entry name" value="Divalent-metal-dependent TIM barrel enzymes"/>
    <property type="match status" value="1"/>
</dbReference>
<dbReference type="NCBIfam" id="NF035939">
    <property type="entry name" value="TIM_EboE"/>
    <property type="match status" value="1"/>
</dbReference>
<dbReference type="Proteomes" id="UP000199129">
    <property type="component" value="Unassembled WGS sequence"/>
</dbReference>
<evidence type="ECO:0000313" key="1">
    <source>
        <dbReference type="EMBL" id="KAB0564565.1"/>
    </source>
</evidence>
<evidence type="ECO:0000313" key="4">
    <source>
        <dbReference type="Proteomes" id="UP000199129"/>
    </source>
</evidence>
<dbReference type="Proteomes" id="UP000423257">
    <property type="component" value="Unassembled WGS sequence"/>
</dbReference>
<accession>A0A1H5PB12</accession>
<dbReference type="EMBL" id="VZPQ01000015">
    <property type="protein sequence ID" value="KAB0564565.1"/>
    <property type="molecule type" value="Genomic_DNA"/>
</dbReference>
<name>A0A1H5PB12_9PSED</name>
<dbReference type="Proteomes" id="UP000240476">
    <property type="component" value="Unassembled WGS sequence"/>
</dbReference>
<gene>
    <name evidence="2" type="ORF">C9383_04415</name>
    <name evidence="1" type="ORF">F7R03_21855</name>
    <name evidence="3" type="ORF">SAMN04490198_5478</name>
</gene>
<evidence type="ECO:0000313" key="6">
    <source>
        <dbReference type="Proteomes" id="UP000423257"/>
    </source>
</evidence>
<keyword evidence="3" id="KW-0413">Isomerase</keyword>
<evidence type="ECO:0000313" key="3">
    <source>
        <dbReference type="EMBL" id="SEF10251.1"/>
    </source>
</evidence>
<evidence type="ECO:0000313" key="2">
    <source>
        <dbReference type="EMBL" id="PTC30910.1"/>
    </source>
</evidence>
<proteinExistence type="predicted"/>
<dbReference type="RefSeq" id="WP_090371889.1">
    <property type="nucleotide sequence ID" value="NZ_FNUA01000002.1"/>
</dbReference>